<dbReference type="PANTHER" id="PTHR30349">
    <property type="entry name" value="PHAGE INTEGRASE-RELATED"/>
    <property type="match status" value="1"/>
</dbReference>
<dbReference type="InterPro" id="IPR050090">
    <property type="entry name" value="Tyrosine_recombinase_XerCD"/>
</dbReference>
<dbReference type="AlphaFoldDB" id="E5Y9J2"/>
<evidence type="ECO:0000259" key="6">
    <source>
        <dbReference type="PROSITE" id="PS51898"/>
    </source>
</evidence>
<feature type="domain" description="Tyr recombinase" evidence="6">
    <location>
        <begin position="180"/>
        <end position="357"/>
    </location>
</feature>
<evidence type="ECO:0000256" key="5">
    <source>
        <dbReference type="PROSITE-ProRule" id="PRU01248"/>
    </source>
</evidence>
<organism evidence="8 9">
    <name type="scientific">Bilophila wadsworthia (strain 3_1_6)</name>
    <dbReference type="NCBI Taxonomy" id="563192"/>
    <lineage>
        <taxon>Bacteria</taxon>
        <taxon>Pseudomonadati</taxon>
        <taxon>Thermodesulfobacteriota</taxon>
        <taxon>Desulfovibrionia</taxon>
        <taxon>Desulfovibrionales</taxon>
        <taxon>Desulfovibrionaceae</taxon>
        <taxon>Bilophila</taxon>
    </lineage>
</organism>
<dbReference type="InterPro" id="IPR002104">
    <property type="entry name" value="Integrase_catalytic"/>
</dbReference>
<evidence type="ECO:0000256" key="3">
    <source>
        <dbReference type="ARBA" id="ARBA00023125"/>
    </source>
</evidence>
<dbReference type="OrthoDB" id="9789256at2"/>
<proteinExistence type="inferred from homology"/>
<dbReference type="InterPro" id="IPR011010">
    <property type="entry name" value="DNA_brk_join_enz"/>
</dbReference>
<dbReference type="PROSITE" id="PS51900">
    <property type="entry name" value="CB"/>
    <property type="match status" value="1"/>
</dbReference>
<evidence type="ECO:0000259" key="7">
    <source>
        <dbReference type="PROSITE" id="PS51900"/>
    </source>
</evidence>
<keyword evidence="2" id="KW-0229">DNA integration</keyword>
<evidence type="ECO:0000256" key="1">
    <source>
        <dbReference type="ARBA" id="ARBA00008857"/>
    </source>
</evidence>
<feature type="domain" description="Core-binding (CB)" evidence="7">
    <location>
        <begin position="78"/>
        <end position="158"/>
    </location>
</feature>
<dbReference type="eggNOG" id="COG0582">
    <property type="taxonomic scope" value="Bacteria"/>
</dbReference>
<dbReference type="CDD" id="cd00796">
    <property type="entry name" value="INT_Rci_Hp1_C"/>
    <property type="match status" value="1"/>
</dbReference>
<keyword evidence="9" id="KW-1185">Reference proteome</keyword>
<dbReference type="Gene3D" id="1.10.443.10">
    <property type="entry name" value="Intergrase catalytic core"/>
    <property type="match status" value="1"/>
</dbReference>
<keyword evidence="4" id="KW-0233">DNA recombination</keyword>
<reference evidence="8 9" key="2">
    <citation type="submission" date="2013-04" db="EMBL/GenBank/DDBJ databases">
        <title>The Genome Sequence of Bilophila wadsworthia 3_1_6.</title>
        <authorList>
            <consortium name="The Broad Institute Genomics Platform"/>
            <person name="Earl A."/>
            <person name="Ward D."/>
            <person name="Feldgarden M."/>
            <person name="Gevers D."/>
            <person name="Sibley C."/>
            <person name="Strauss J."/>
            <person name="Allen-Vercoe E."/>
            <person name="Walker B."/>
            <person name="Young S."/>
            <person name="Zeng Q."/>
            <person name="Gargeya S."/>
            <person name="Fitzgerald M."/>
            <person name="Haas B."/>
            <person name="Abouelleil A."/>
            <person name="Allen A.W."/>
            <person name="Alvarado L."/>
            <person name="Arachchi H.M."/>
            <person name="Berlin A.M."/>
            <person name="Chapman S.B."/>
            <person name="Gainer-Dewar J."/>
            <person name="Goldberg J."/>
            <person name="Griggs A."/>
            <person name="Gujja S."/>
            <person name="Hansen M."/>
            <person name="Howarth C."/>
            <person name="Imamovic A."/>
            <person name="Ireland A."/>
            <person name="Larimer J."/>
            <person name="McCowan C."/>
            <person name="Murphy C."/>
            <person name="Pearson M."/>
            <person name="Poon T.W."/>
            <person name="Priest M."/>
            <person name="Roberts A."/>
            <person name="Saif S."/>
            <person name="Shea T."/>
            <person name="Sisk P."/>
            <person name="Sykes S."/>
            <person name="Wortman J."/>
            <person name="Nusbaum C."/>
            <person name="Birren B."/>
        </authorList>
    </citation>
    <scope>NUCLEOTIDE SEQUENCE [LARGE SCALE GENOMIC DNA]</scope>
    <source>
        <strain evidence="8 9">3_1_6</strain>
    </source>
</reference>
<dbReference type="SUPFAM" id="SSF56349">
    <property type="entry name" value="DNA breaking-rejoining enzymes"/>
    <property type="match status" value="1"/>
</dbReference>
<dbReference type="RefSeq" id="WP_005029109.1">
    <property type="nucleotide sequence ID" value="NZ_KE150238.1"/>
</dbReference>
<name>E5Y9J2_BILW3</name>
<dbReference type="Pfam" id="PF14659">
    <property type="entry name" value="Phage_int_SAM_3"/>
    <property type="match status" value="1"/>
</dbReference>
<keyword evidence="3 5" id="KW-0238">DNA-binding</keyword>
<dbReference type="EMBL" id="ADCP02000001">
    <property type="protein sequence ID" value="EFV43384.1"/>
    <property type="molecule type" value="Genomic_DNA"/>
</dbReference>
<accession>E5Y9J2</accession>
<dbReference type="PANTHER" id="PTHR30349:SF64">
    <property type="entry name" value="PROPHAGE INTEGRASE INTD-RELATED"/>
    <property type="match status" value="1"/>
</dbReference>
<evidence type="ECO:0000256" key="4">
    <source>
        <dbReference type="ARBA" id="ARBA00023172"/>
    </source>
</evidence>
<dbReference type="Pfam" id="PF00589">
    <property type="entry name" value="Phage_integrase"/>
    <property type="match status" value="1"/>
</dbReference>
<dbReference type="InterPro" id="IPR010998">
    <property type="entry name" value="Integrase_recombinase_N"/>
</dbReference>
<dbReference type="Gene3D" id="1.10.150.130">
    <property type="match status" value="1"/>
</dbReference>
<evidence type="ECO:0000313" key="9">
    <source>
        <dbReference type="Proteomes" id="UP000006034"/>
    </source>
</evidence>
<comment type="similarity">
    <text evidence="1">Belongs to the 'phage' integrase family.</text>
</comment>
<protein>
    <recommendedName>
        <fullName evidence="10">Tyr recombinase domain-containing protein</fullName>
    </recommendedName>
</protein>
<dbReference type="STRING" id="563192.HMPREF0179_02907"/>
<evidence type="ECO:0000256" key="2">
    <source>
        <dbReference type="ARBA" id="ARBA00022908"/>
    </source>
</evidence>
<dbReference type="Proteomes" id="UP000006034">
    <property type="component" value="Unassembled WGS sequence"/>
</dbReference>
<dbReference type="GO" id="GO:0006310">
    <property type="term" value="P:DNA recombination"/>
    <property type="evidence" value="ECO:0007669"/>
    <property type="project" value="UniProtKB-KW"/>
</dbReference>
<dbReference type="InterPro" id="IPR004107">
    <property type="entry name" value="Integrase_SAM-like_N"/>
</dbReference>
<dbReference type="HOGENOM" id="CLU_027562_17_7_7"/>
<evidence type="ECO:0008006" key="10">
    <source>
        <dbReference type="Google" id="ProtNLM"/>
    </source>
</evidence>
<dbReference type="GO" id="GO:0015074">
    <property type="term" value="P:DNA integration"/>
    <property type="evidence" value="ECO:0007669"/>
    <property type="project" value="UniProtKB-KW"/>
</dbReference>
<dbReference type="InterPro" id="IPR044068">
    <property type="entry name" value="CB"/>
</dbReference>
<evidence type="ECO:0000313" key="8">
    <source>
        <dbReference type="EMBL" id="EFV43384.1"/>
    </source>
</evidence>
<dbReference type="PROSITE" id="PS51898">
    <property type="entry name" value="TYR_RECOMBINASE"/>
    <property type="match status" value="1"/>
</dbReference>
<reference evidence="8 9" key="1">
    <citation type="submission" date="2010-10" db="EMBL/GenBank/DDBJ databases">
        <authorList>
            <consortium name="The Broad Institute Genome Sequencing Platform"/>
            <person name="Ward D."/>
            <person name="Earl A."/>
            <person name="Feldgarden M."/>
            <person name="Young S.K."/>
            <person name="Gargeya S."/>
            <person name="Zeng Q."/>
            <person name="Alvarado L."/>
            <person name="Berlin A."/>
            <person name="Bochicchio J."/>
            <person name="Chapman S.B."/>
            <person name="Chen Z."/>
            <person name="Freedman E."/>
            <person name="Gellesch M."/>
            <person name="Goldberg J."/>
            <person name="Griggs A."/>
            <person name="Gujja S."/>
            <person name="Heilman E."/>
            <person name="Heiman D."/>
            <person name="Howarth C."/>
            <person name="Mehta T."/>
            <person name="Neiman D."/>
            <person name="Pearson M."/>
            <person name="Roberts A."/>
            <person name="Saif S."/>
            <person name="Shea T."/>
            <person name="Shenoy N."/>
            <person name="Sisk P."/>
            <person name="Stolte C."/>
            <person name="Sykes S."/>
            <person name="White J."/>
            <person name="Yandava C."/>
            <person name="Allen-Vercoe E."/>
            <person name="Sibley C."/>
            <person name="Ambrose C.E."/>
            <person name="Strauss J."/>
            <person name="Daigneault M."/>
            <person name="Haas B."/>
            <person name="Nusbaum C."/>
            <person name="Birren B."/>
        </authorList>
    </citation>
    <scope>NUCLEOTIDE SEQUENCE [LARGE SCALE GENOMIC DNA]</scope>
    <source>
        <strain evidence="8 9">3_1_6</strain>
    </source>
</reference>
<gene>
    <name evidence="8" type="ORF">HMPREF0179_02907</name>
</gene>
<comment type="caution">
    <text evidence="8">The sequence shown here is derived from an EMBL/GenBank/DDBJ whole genome shotgun (WGS) entry which is preliminary data.</text>
</comment>
<dbReference type="GeneID" id="78084705"/>
<sequence>MAKREKTKYPGVYERVLIDRNGKADVAFDIAYRHDSRKIWETVGRKSEGVNASYASRIRGERLKHIEDNNFVAPGNVPTFKQAAHRFLTVHMAGKASAKNMTGYLEHHIIPIFGDARMDKIRPMHIEELKKAIQNKGLSPQTEKHVIGFVRQVYRKAKLWGVYVGSIPTEGVQLPAVDSARLRFLTEKEARILLDELKKRSPQWHDIAYVSLYTGMRLREVLSLKVGHVNIAARIINVMDAKAGTRAAYMNEEVQRIFLRRCDGKDTEGFVFEQKGGGHIRYISSAFKRTADMLFNEGITDARYKVVFHTLRHTFGSWLAQKGVPLYTIAELMGHSTLEMTKRYSKLSPDTKRDALSLLPNIT</sequence>
<dbReference type="InterPro" id="IPR013762">
    <property type="entry name" value="Integrase-like_cat_sf"/>
</dbReference>
<dbReference type="GO" id="GO:0003677">
    <property type="term" value="F:DNA binding"/>
    <property type="evidence" value="ECO:0007669"/>
    <property type="project" value="UniProtKB-UniRule"/>
</dbReference>